<organism evidence="5 6">
    <name type="scientific">Mytilus edulis</name>
    <name type="common">Blue mussel</name>
    <dbReference type="NCBI Taxonomy" id="6550"/>
    <lineage>
        <taxon>Eukaryota</taxon>
        <taxon>Metazoa</taxon>
        <taxon>Spiralia</taxon>
        <taxon>Lophotrochozoa</taxon>
        <taxon>Mollusca</taxon>
        <taxon>Bivalvia</taxon>
        <taxon>Autobranchia</taxon>
        <taxon>Pteriomorphia</taxon>
        <taxon>Mytilida</taxon>
        <taxon>Mytiloidea</taxon>
        <taxon>Mytilidae</taxon>
        <taxon>Mytilinae</taxon>
        <taxon>Mytilus</taxon>
    </lineage>
</organism>
<dbReference type="InterPro" id="IPR036397">
    <property type="entry name" value="RNaseH_sf"/>
</dbReference>
<feature type="repeat" description="ANK" evidence="3">
    <location>
        <begin position="360"/>
        <end position="392"/>
    </location>
</feature>
<dbReference type="SMART" id="SM00248">
    <property type="entry name" value="ANK"/>
    <property type="match status" value="4"/>
</dbReference>
<reference evidence="5" key="1">
    <citation type="submission" date="2021-03" db="EMBL/GenBank/DDBJ databases">
        <authorList>
            <person name="Bekaert M."/>
        </authorList>
    </citation>
    <scope>NUCLEOTIDE SEQUENCE</scope>
</reference>
<dbReference type="InterPro" id="IPR002110">
    <property type="entry name" value="Ankyrin_rpt"/>
</dbReference>
<evidence type="ECO:0000313" key="5">
    <source>
        <dbReference type="EMBL" id="CAG2240547.1"/>
    </source>
</evidence>
<evidence type="ECO:0000256" key="2">
    <source>
        <dbReference type="ARBA" id="ARBA00023043"/>
    </source>
</evidence>
<dbReference type="PROSITE" id="PS50297">
    <property type="entry name" value="ANK_REP_REGION"/>
    <property type="match status" value="2"/>
</dbReference>
<dbReference type="AlphaFoldDB" id="A0A8S3UH83"/>
<dbReference type="PROSITE" id="PS50879">
    <property type="entry name" value="RNASE_H_1"/>
    <property type="match status" value="1"/>
</dbReference>
<protein>
    <recommendedName>
        <fullName evidence="4">RNase H type-1 domain-containing protein</fullName>
    </recommendedName>
</protein>
<evidence type="ECO:0000313" key="6">
    <source>
        <dbReference type="Proteomes" id="UP000683360"/>
    </source>
</evidence>
<dbReference type="PRINTS" id="PR01415">
    <property type="entry name" value="ANKYRIN"/>
</dbReference>
<dbReference type="Pfam" id="PF12796">
    <property type="entry name" value="Ank_2"/>
    <property type="match status" value="2"/>
</dbReference>
<dbReference type="PROSITE" id="PS50088">
    <property type="entry name" value="ANK_REPEAT"/>
    <property type="match status" value="2"/>
</dbReference>
<dbReference type="Pfam" id="PF00075">
    <property type="entry name" value="RNase_H"/>
    <property type="match status" value="1"/>
</dbReference>
<keyword evidence="2 3" id="KW-0040">ANK repeat</keyword>
<dbReference type="CDD" id="cd09276">
    <property type="entry name" value="Rnase_HI_RT_non_LTR"/>
    <property type="match status" value="1"/>
</dbReference>
<evidence type="ECO:0000256" key="3">
    <source>
        <dbReference type="PROSITE-ProRule" id="PRU00023"/>
    </source>
</evidence>
<comment type="caution">
    <text evidence="5">The sequence shown here is derived from an EMBL/GenBank/DDBJ whole genome shotgun (WGS) entry which is preliminary data.</text>
</comment>
<feature type="repeat" description="ANK" evidence="3">
    <location>
        <begin position="425"/>
        <end position="457"/>
    </location>
</feature>
<dbReference type="Gene3D" id="1.25.40.20">
    <property type="entry name" value="Ankyrin repeat-containing domain"/>
    <property type="match status" value="1"/>
</dbReference>
<dbReference type="Gene3D" id="3.30.420.10">
    <property type="entry name" value="Ribonuclease H-like superfamily/Ribonuclease H"/>
    <property type="match status" value="1"/>
</dbReference>
<feature type="domain" description="RNase H type-1" evidence="4">
    <location>
        <begin position="1"/>
        <end position="87"/>
    </location>
</feature>
<accession>A0A8S3UH83</accession>
<evidence type="ECO:0000256" key="1">
    <source>
        <dbReference type="ARBA" id="ARBA00022737"/>
    </source>
</evidence>
<dbReference type="EMBL" id="CAJPWZ010002564">
    <property type="protein sequence ID" value="CAG2240547.1"/>
    <property type="molecule type" value="Genomic_DNA"/>
</dbReference>
<dbReference type="Proteomes" id="UP000683360">
    <property type="component" value="Unassembled WGS sequence"/>
</dbReference>
<name>A0A8S3UH83_MYTED</name>
<dbReference type="InterPro" id="IPR036770">
    <property type="entry name" value="Ankyrin_rpt-contain_sf"/>
</dbReference>
<dbReference type="SUPFAM" id="SSF53098">
    <property type="entry name" value="Ribonuclease H-like"/>
    <property type="match status" value="1"/>
</dbReference>
<keyword evidence="6" id="KW-1185">Reference proteome</keyword>
<gene>
    <name evidence="5" type="ORF">MEDL_52834</name>
</gene>
<dbReference type="GO" id="GO:0003676">
    <property type="term" value="F:nucleic acid binding"/>
    <property type="evidence" value="ECO:0007669"/>
    <property type="project" value="InterPro"/>
</dbReference>
<evidence type="ECO:0000259" key="4">
    <source>
        <dbReference type="PROSITE" id="PS50879"/>
    </source>
</evidence>
<proteinExistence type="predicted"/>
<dbReference type="OrthoDB" id="194358at2759"/>
<dbReference type="SUPFAM" id="SSF48403">
    <property type="entry name" value="Ankyrin repeat"/>
    <property type="match status" value="1"/>
</dbReference>
<dbReference type="PANTHER" id="PTHR24171">
    <property type="entry name" value="ANKYRIN REPEAT DOMAIN-CONTAINING PROTEIN 39-RELATED"/>
    <property type="match status" value="1"/>
</dbReference>
<sequence>MVLEFCILERLHNTITTLKIFSDSQSAVGLLTLNWAPKSYIDVIRDIKEHIEDLRTKGMEICILWTPGHANIQGNDEADLLAKQAAEEATQLLPKNNIITLQDVKQGAHKSVMLKWQRRWELSNTGRDLFEITPNVKNIPIFDYPTKKFFSIFIQLRTGYTTLNYYKQRTGQNTTDLCSCGTKETQQHYLTECPNYESYREEMYHQITKEIGIRKINTCTLLGRLDHENTEEYKRKLEIISAFISKTGRFDLPEHPQPQSKEFCLVPNTKCLTKCYSIPDVWQAVMGGKASSLIWCEYNPPTFSTQSKPSNYLYCYKLPPPSYNYNWTDLHYAASHGNVRRIQEIIHKSGTLNLNKKDYYGKTPLYWAAYKGHKGCVEELLKFGASVNTKCRHGGSPLHAVVSLYPECALLLIKHGADVNLADNWGVTPMYLAATSGQIEVMKYLLASGASPEKTGEIPRQLNSHKEFCNYLSSLSKNPPSLQQVVSSKY</sequence>
<dbReference type="GO" id="GO:0004523">
    <property type="term" value="F:RNA-DNA hybrid ribonuclease activity"/>
    <property type="evidence" value="ECO:0007669"/>
    <property type="project" value="InterPro"/>
</dbReference>
<dbReference type="InterPro" id="IPR002156">
    <property type="entry name" value="RNaseH_domain"/>
</dbReference>
<keyword evidence="1" id="KW-0677">Repeat</keyword>
<dbReference type="InterPro" id="IPR012337">
    <property type="entry name" value="RNaseH-like_sf"/>
</dbReference>